<dbReference type="RefSeq" id="XP_005718451.1">
    <property type="nucleotide sequence ID" value="XM_005718394.1"/>
</dbReference>
<evidence type="ECO:0000313" key="1">
    <source>
        <dbReference type="EMBL" id="CDF33961.1"/>
    </source>
</evidence>
<gene>
    <name evidence="2" type="ORF">CHC_T00001129001</name>
    <name evidence="1" type="ORF">CHC_T00002466001</name>
</gene>
<dbReference type="GeneID" id="17326171"/>
<dbReference type="KEGG" id="ccp:CHC_T00001129001"/>
<dbReference type="KEGG" id="ccp:CHC_T00002466001"/>
<reference evidence="1" key="2">
    <citation type="journal article" date="2013" name="Proc. Natl. Acad. Sci. U.S.A.">
        <title>Genome structure and metabolic features in the red seaweed Chondrus crispus shed light on evolution of the Archaeplastida.</title>
        <authorList>
            <person name="Collen J."/>
            <person name="Porcel B."/>
            <person name="Carre W."/>
            <person name="Ball S.G."/>
            <person name="Chaparro C."/>
            <person name="Tonon T."/>
            <person name="Barbeyron T."/>
            <person name="Michel G."/>
            <person name="Noel B."/>
            <person name="Valentin K."/>
            <person name="Elias M."/>
            <person name="Artiguenave F."/>
            <person name="Arun A."/>
            <person name="Aury J.M."/>
            <person name="Barbosa-Neto J.F."/>
            <person name="Bothwell J.H."/>
            <person name="Bouget F.Y."/>
            <person name="Brillet L."/>
            <person name="Cabello-Hurtado F."/>
            <person name="Capella-Gutierrez S."/>
            <person name="Charrier B."/>
            <person name="Cladiere L."/>
            <person name="Cock J.M."/>
            <person name="Coelho S.M."/>
            <person name="Colleoni C."/>
            <person name="Czjzek M."/>
            <person name="Da Silva C."/>
            <person name="Delage L."/>
            <person name="Denoeud F."/>
            <person name="Deschamps P."/>
            <person name="Dittami S.M."/>
            <person name="Gabalden T."/>
            <person name="Gachon C.M."/>
            <person name="Groisillier A."/>
            <person name="Herve C."/>
            <person name="Jabbari K."/>
            <person name="Katinka M."/>
            <person name="Kloareg B."/>
            <person name="Kowalczyk N."/>
            <person name="Labadie K."/>
            <person name="Leblanc C."/>
            <person name="Lopez P.J."/>
            <person name="McLachlan D.H."/>
            <person name="Meslet-Cladiere L."/>
            <person name="Moustafa A."/>
            <person name="Nehr Z."/>
            <person name="Nyvall Collen P."/>
            <person name="Panaud O."/>
            <person name="Partensky F."/>
            <person name="Poulain J."/>
            <person name="Rensing S.A."/>
            <person name="Rousvoal S."/>
            <person name="Samson G."/>
            <person name="Symeonidi A."/>
            <person name="Weissenbach J."/>
            <person name="Zambounis A."/>
            <person name="Wincker P."/>
            <person name="Boyen C."/>
        </authorList>
    </citation>
    <scope>NUCLEOTIDE SEQUENCE [LARGE SCALE GENOMIC DNA]</scope>
    <source>
        <strain evidence="1">Stackhouse</strain>
    </source>
</reference>
<dbReference type="Gramene" id="CDF38558">
    <property type="protein sequence ID" value="CDF38558"/>
    <property type="gene ID" value="CHC_T00001129001"/>
</dbReference>
<dbReference type="RefSeq" id="XP_005713780.1">
    <property type="nucleotide sequence ID" value="XM_005713723.1"/>
</dbReference>
<dbReference type="EMBL" id="HG001943">
    <property type="protein sequence ID" value="CDF38558.1"/>
    <property type="molecule type" value="Genomic_DNA"/>
</dbReference>
<keyword evidence="3" id="KW-1185">Reference proteome</keyword>
<dbReference type="Proteomes" id="UP000012073">
    <property type="component" value="Unassembled WGS sequence"/>
</dbReference>
<accession>R7Q9A0</accession>
<dbReference type="GeneID" id="17321525"/>
<proteinExistence type="predicted"/>
<reference evidence="1" key="3">
    <citation type="submission" date="2013-05" db="EMBL/GenBank/DDBJ databases">
        <authorList>
            <person name="Genoscope - CEA"/>
        </authorList>
    </citation>
    <scope>NUCLEOTIDE SEQUENCE</scope>
    <source>
        <strain evidence="1">Stackhouse</strain>
    </source>
</reference>
<dbReference type="AlphaFoldDB" id="R7Q9A0"/>
<dbReference type="Gramene" id="CDF33961">
    <property type="protein sequence ID" value="CDF33961"/>
    <property type="gene ID" value="CHC_T00002466001"/>
</dbReference>
<organism evidence="1 3">
    <name type="scientific">Chondrus crispus</name>
    <name type="common">Carrageen Irish moss</name>
    <name type="synonym">Polymorpha crispa</name>
    <dbReference type="NCBI Taxonomy" id="2769"/>
    <lineage>
        <taxon>Eukaryota</taxon>
        <taxon>Rhodophyta</taxon>
        <taxon>Florideophyceae</taxon>
        <taxon>Rhodymeniophycidae</taxon>
        <taxon>Gigartinales</taxon>
        <taxon>Gigartinaceae</taxon>
        <taxon>Chondrus</taxon>
    </lineage>
</organism>
<sequence length="96" mass="10477">MQSNSLPQRLPHVINAVMFAIQGLTAALGPGLCSSTSCKGYFILPGKYGKYTGEYIIGFTFTHKRVLSRSIQACDVPCSRKTTTNTGQNDTNAQRF</sequence>
<dbReference type="EMBL" id="HG001664">
    <property type="protein sequence ID" value="CDF33961.1"/>
    <property type="molecule type" value="Genomic_DNA"/>
</dbReference>
<reference evidence="3" key="1">
    <citation type="journal article" date="2013" name="Proc. Natl. Acad. Sci. U.S.A.">
        <title>Genome structure and metabolic features in the red seaweed Chondrus crispus shed light on evolution of the Archaeplastida.</title>
        <authorList>
            <person name="Collen J."/>
            <person name="Porcel B."/>
            <person name="Carre W."/>
            <person name="Ball S.G."/>
            <person name="Chaparro C."/>
            <person name="Tonon T."/>
            <person name="Barbeyron T."/>
            <person name="Michel G."/>
            <person name="Noel B."/>
            <person name="Valentin K."/>
            <person name="Elias M."/>
            <person name="Artiguenave F."/>
            <person name="Arun A."/>
            <person name="Aury J.M."/>
            <person name="Barbosa-Neto J.F."/>
            <person name="Bothwell J.H."/>
            <person name="Bouget F.Y."/>
            <person name="Brillet L."/>
            <person name="Cabello-Hurtado F."/>
            <person name="Capella-Gutierrez S."/>
            <person name="Charrier B."/>
            <person name="Cladiere L."/>
            <person name="Cock J.M."/>
            <person name="Coelho S.M."/>
            <person name="Colleoni C."/>
            <person name="Czjzek M."/>
            <person name="Da Silva C."/>
            <person name="Delage L."/>
            <person name="Denoeud F."/>
            <person name="Deschamps P."/>
            <person name="Dittami S.M."/>
            <person name="Gabaldon T."/>
            <person name="Gachon C.M."/>
            <person name="Groisillier A."/>
            <person name="Herve C."/>
            <person name="Jabbari K."/>
            <person name="Katinka M."/>
            <person name="Kloareg B."/>
            <person name="Kowalczyk N."/>
            <person name="Labadie K."/>
            <person name="Leblanc C."/>
            <person name="Lopez P.J."/>
            <person name="McLachlan D.H."/>
            <person name="Meslet-Cladiere L."/>
            <person name="Moustafa A."/>
            <person name="Nehr Z."/>
            <person name="Nyvall Collen P."/>
            <person name="Panaud O."/>
            <person name="Partensky F."/>
            <person name="Poulain J."/>
            <person name="Rensing S.A."/>
            <person name="Rousvoal S."/>
            <person name="Samson G."/>
            <person name="Symeonidi A."/>
            <person name="Weissenbach J."/>
            <person name="Zambounis A."/>
            <person name="Wincker P."/>
            <person name="Boyen C."/>
        </authorList>
    </citation>
    <scope>NUCLEOTIDE SEQUENCE [LARGE SCALE GENOMIC DNA]</scope>
    <source>
        <strain evidence="3">cv. Stackhouse</strain>
    </source>
</reference>
<evidence type="ECO:0000313" key="3">
    <source>
        <dbReference type="Proteomes" id="UP000012073"/>
    </source>
</evidence>
<evidence type="ECO:0000313" key="2">
    <source>
        <dbReference type="EMBL" id="CDF38558.1"/>
    </source>
</evidence>
<name>R7Q9A0_CHOCR</name>
<protein>
    <submittedName>
        <fullName evidence="1">Uncharacterized protein</fullName>
    </submittedName>
</protein>